<dbReference type="RefSeq" id="XP_002542832.1">
    <property type="nucleotide sequence ID" value="XM_002542786.1"/>
</dbReference>
<protein>
    <submittedName>
        <fullName evidence="2">Uncharacterized protein</fullName>
    </submittedName>
</protein>
<feature type="region of interest" description="Disordered" evidence="1">
    <location>
        <begin position="15"/>
        <end position="38"/>
    </location>
</feature>
<name>C4JFC6_UNCRE</name>
<feature type="compositionally biased region" description="Polar residues" evidence="1">
    <location>
        <begin position="28"/>
        <end position="37"/>
    </location>
</feature>
<evidence type="ECO:0000313" key="3">
    <source>
        <dbReference type="Proteomes" id="UP000002058"/>
    </source>
</evidence>
<organism evidence="2 3">
    <name type="scientific">Uncinocarpus reesii (strain UAMH 1704)</name>
    <dbReference type="NCBI Taxonomy" id="336963"/>
    <lineage>
        <taxon>Eukaryota</taxon>
        <taxon>Fungi</taxon>
        <taxon>Dikarya</taxon>
        <taxon>Ascomycota</taxon>
        <taxon>Pezizomycotina</taxon>
        <taxon>Eurotiomycetes</taxon>
        <taxon>Eurotiomycetidae</taxon>
        <taxon>Onygenales</taxon>
        <taxon>Onygenaceae</taxon>
        <taxon>Uncinocarpus</taxon>
    </lineage>
</organism>
<dbReference type="KEGG" id="ure:UREG_02348"/>
<accession>C4JFC6</accession>
<dbReference type="InParanoid" id="C4JFC6"/>
<dbReference type="EMBL" id="CH476615">
    <property type="protein sequence ID" value="EEP77499.1"/>
    <property type="molecule type" value="Genomic_DNA"/>
</dbReference>
<evidence type="ECO:0000313" key="2">
    <source>
        <dbReference type="EMBL" id="EEP77499.1"/>
    </source>
</evidence>
<keyword evidence="3" id="KW-1185">Reference proteome</keyword>
<sequence length="107" mass="11846">MYALSENRKHKVLNLTFETSASEEQDLEQTGSPTSNHTIRDPLALLFIKAAIIVARIRIGCVANRQTQCIDKPPVRTDPPQRYPFSAENFLSAPPLYGAFAVVLGFA</sequence>
<gene>
    <name evidence="2" type="ORF">UREG_02348</name>
</gene>
<dbReference type="VEuPathDB" id="FungiDB:UREG_02348"/>
<reference evidence="3" key="1">
    <citation type="journal article" date="2009" name="Genome Res.">
        <title>Comparative genomic analyses of the human fungal pathogens Coccidioides and their relatives.</title>
        <authorList>
            <person name="Sharpton T.J."/>
            <person name="Stajich J.E."/>
            <person name="Rounsley S.D."/>
            <person name="Gardner M.J."/>
            <person name="Wortman J.R."/>
            <person name="Jordar V.S."/>
            <person name="Maiti R."/>
            <person name="Kodira C.D."/>
            <person name="Neafsey D.E."/>
            <person name="Zeng Q."/>
            <person name="Hung C.-Y."/>
            <person name="McMahan C."/>
            <person name="Muszewska A."/>
            <person name="Grynberg M."/>
            <person name="Mandel M.A."/>
            <person name="Kellner E.M."/>
            <person name="Barker B.M."/>
            <person name="Galgiani J.N."/>
            <person name="Orbach M.J."/>
            <person name="Kirkland T.N."/>
            <person name="Cole G.T."/>
            <person name="Henn M.R."/>
            <person name="Birren B.W."/>
            <person name="Taylor J.W."/>
        </authorList>
    </citation>
    <scope>NUCLEOTIDE SEQUENCE [LARGE SCALE GENOMIC DNA]</scope>
    <source>
        <strain evidence="3">UAMH 1704</strain>
    </source>
</reference>
<dbReference type="GeneID" id="8439163"/>
<proteinExistence type="predicted"/>
<dbReference type="Proteomes" id="UP000002058">
    <property type="component" value="Unassembled WGS sequence"/>
</dbReference>
<dbReference type="HOGENOM" id="CLU_2211919_0_0_1"/>
<dbReference type="AlphaFoldDB" id="C4JFC6"/>
<evidence type="ECO:0000256" key="1">
    <source>
        <dbReference type="SAM" id="MobiDB-lite"/>
    </source>
</evidence>